<keyword evidence="5" id="KW-0862">Zinc</keyword>
<gene>
    <name evidence="10" type="ORF">F2P47_02620</name>
</gene>
<feature type="domain" description="M23ase beta-sheet core" evidence="9">
    <location>
        <begin position="331"/>
        <end position="402"/>
    </location>
</feature>
<evidence type="ECO:0000256" key="5">
    <source>
        <dbReference type="ARBA" id="ARBA00022833"/>
    </source>
</evidence>
<dbReference type="CDD" id="cd12797">
    <property type="entry name" value="M23_peptidase"/>
    <property type="match status" value="1"/>
</dbReference>
<organism evidence="10 11">
    <name type="scientific">Parvibaculum sedimenti</name>
    <dbReference type="NCBI Taxonomy" id="2608632"/>
    <lineage>
        <taxon>Bacteria</taxon>
        <taxon>Pseudomonadati</taxon>
        <taxon>Pseudomonadota</taxon>
        <taxon>Alphaproteobacteria</taxon>
        <taxon>Hyphomicrobiales</taxon>
        <taxon>Parvibaculaceae</taxon>
        <taxon>Parvibaculum</taxon>
    </lineage>
</organism>
<dbReference type="EMBL" id="WESC01000002">
    <property type="protein sequence ID" value="KAB7742182.1"/>
    <property type="molecule type" value="Genomic_DNA"/>
</dbReference>
<feature type="compositionally biased region" description="Gly residues" evidence="8">
    <location>
        <begin position="413"/>
        <end position="422"/>
    </location>
</feature>
<proteinExistence type="predicted"/>
<dbReference type="Pfam" id="PF01551">
    <property type="entry name" value="Peptidase_M23"/>
    <property type="match status" value="1"/>
</dbReference>
<accession>A0A6N6VNF2</accession>
<keyword evidence="2" id="KW-0645">Protease</keyword>
<dbReference type="GO" id="GO:0046872">
    <property type="term" value="F:metal ion binding"/>
    <property type="evidence" value="ECO:0007669"/>
    <property type="project" value="UniProtKB-KW"/>
</dbReference>
<feature type="coiled-coil region" evidence="7">
    <location>
        <begin position="154"/>
        <end position="244"/>
    </location>
</feature>
<protein>
    <submittedName>
        <fullName evidence="10">Peptidoglycan DD-metalloendopeptidase family protein</fullName>
    </submittedName>
</protein>
<dbReference type="SUPFAM" id="SSF51261">
    <property type="entry name" value="Duplicated hybrid motif"/>
    <property type="match status" value="1"/>
</dbReference>
<comment type="cofactor">
    <cofactor evidence="1">
        <name>Zn(2+)</name>
        <dbReference type="ChEBI" id="CHEBI:29105"/>
    </cofactor>
</comment>
<dbReference type="GO" id="GO:0004222">
    <property type="term" value="F:metalloendopeptidase activity"/>
    <property type="evidence" value="ECO:0007669"/>
    <property type="project" value="TreeGrafter"/>
</dbReference>
<feature type="region of interest" description="Disordered" evidence="8">
    <location>
        <begin position="395"/>
        <end position="459"/>
    </location>
</feature>
<name>A0A6N6VNF2_9HYPH</name>
<sequence>MSRPETIASLALAAMLAQTITAPWLNPARAEVADPSTLENLKHELDTSVERKKALEAQSEDARKEIAEIRSRLIETAANVQAREKDVSASEDRLTALKAAEAALLLRLEHRRSEMADLLAALTRLDRHPPPALAVRPDDALGAIRSAILLGSAVPELRAEALALKAKLEELSRLRASIMAERKTLADAQASLERDRARLETLLNKKVARQQKLVAAAETEQSRAERLSRQATDLTDLISRLEATAAQRIPMPRPDPARMRPVATPEPVVAAGGQPTSAEGEQVAALSPPRSEGTLPSSRLFSEAKGLVRLPVTGPVLREFGAPNGLGGRMQGLQIATRPDAQVVAPFDGKIVFAGPFRRYGQLLIISVGEGYHVLLAGMSRINGTAGQTVLAGEPVGTMGPSLSPDSLAEDGGAAGRDGGSDGNTKAGQRPMLYIEFRKDGDPINPRPWLMMSDKKARG</sequence>
<evidence type="ECO:0000256" key="8">
    <source>
        <dbReference type="SAM" id="MobiDB-lite"/>
    </source>
</evidence>
<evidence type="ECO:0000256" key="6">
    <source>
        <dbReference type="ARBA" id="ARBA00023049"/>
    </source>
</evidence>
<dbReference type="InterPro" id="IPR016047">
    <property type="entry name" value="M23ase_b-sheet_dom"/>
</dbReference>
<comment type="caution">
    <text evidence="10">The sequence shown here is derived from an EMBL/GenBank/DDBJ whole genome shotgun (WGS) entry which is preliminary data.</text>
</comment>
<dbReference type="RefSeq" id="WP_152214604.1">
    <property type="nucleotide sequence ID" value="NZ_WESC01000002.1"/>
</dbReference>
<dbReference type="Proteomes" id="UP000468901">
    <property type="component" value="Unassembled WGS sequence"/>
</dbReference>
<evidence type="ECO:0000259" key="9">
    <source>
        <dbReference type="Pfam" id="PF01551"/>
    </source>
</evidence>
<keyword evidence="6" id="KW-0482">Metalloprotease</keyword>
<evidence type="ECO:0000256" key="2">
    <source>
        <dbReference type="ARBA" id="ARBA00022670"/>
    </source>
</evidence>
<keyword evidence="3" id="KW-0479">Metal-binding</keyword>
<evidence type="ECO:0000313" key="10">
    <source>
        <dbReference type="EMBL" id="KAB7742182.1"/>
    </source>
</evidence>
<dbReference type="PANTHER" id="PTHR21666">
    <property type="entry name" value="PEPTIDASE-RELATED"/>
    <property type="match status" value="1"/>
</dbReference>
<dbReference type="InterPro" id="IPR011055">
    <property type="entry name" value="Dup_hybrid_motif"/>
</dbReference>
<dbReference type="Gene3D" id="2.70.70.10">
    <property type="entry name" value="Glucose Permease (Domain IIA)"/>
    <property type="match status" value="1"/>
</dbReference>
<keyword evidence="11" id="KW-1185">Reference proteome</keyword>
<dbReference type="AlphaFoldDB" id="A0A6N6VNF2"/>
<evidence type="ECO:0000256" key="4">
    <source>
        <dbReference type="ARBA" id="ARBA00022801"/>
    </source>
</evidence>
<evidence type="ECO:0000256" key="1">
    <source>
        <dbReference type="ARBA" id="ARBA00001947"/>
    </source>
</evidence>
<evidence type="ECO:0000256" key="3">
    <source>
        <dbReference type="ARBA" id="ARBA00022723"/>
    </source>
</evidence>
<reference evidence="10 11" key="1">
    <citation type="submission" date="2019-09" db="EMBL/GenBank/DDBJ databases">
        <title>Parvibaculum sedimenti sp. nov., isolated from sediment.</title>
        <authorList>
            <person name="Wang Y."/>
        </authorList>
    </citation>
    <scope>NUCLEOTIDE SEQUENCE [LARGE SCALE GENOMIC DNA]</scope>
    <source>
        <strain evidence="10 11">HXT-9</strain>
    </source>
</reference>
<dbReference type="InterPro" id="IPR050570">
    <property type="entry name" value="Cell_wall_metabolism_enzyme"/>
</dbReference>
<dbReference type="PANTHER" id="PTHR21666:SF288">
    <property type="entry name" value="CELL DIVISION PROTEIN YTFB"/>
    <property type="match status" value="1"/>
</dbReference>
<keyword evidence="4" id="KW-0378">Hydrolase</keyword>
<dbReference type="GO" id="GO:0006508">
    <property type="term" value="P:proteolysis"/>
    <property type="evidence" value="ECO:0007669"/>
    <property type="project" value="UniProtKB-KW"/>
</dbReference>
<evidence type="ECO:0000256" key="7">
    <source>
        <dbReference type="SAM" id="Coils"/>
    </source>
</evidence>
<keyword evidence="7" id="KW-0175">Coiled coil</keyword>
<evidence type="ECO:0000313" key="11">
    <source>
        <dbReference type="Proteomes" id="UP000468901"/>
    </source>
</evidence>
<feature type="coiled-coil region" evidence="7">
    <location>
        <begin position="38"/>
        <end position="72"/>
    </location>
</feature>